<sequence>MTDKTPPPSPFTTLAAAAVQLHEFYTALQGAGFSKAEALELVKAALLPPGASPGHRQAP</sequence>
<reference evidence="3" key="1">
    <citation type="submission" date="2023-07" db="EMBL/GenBank/DDBJ databases">
        <title>30 novel species of actinomycetes from the DSMZ collection.</title>
        <authorList>
            <person name="Nouioui I."/>
        </authorList>
    </citation>
    <scope>NUCLEOTIDE SEQUENCE [LARGE SCALE GENOMIC DNA]</scope>
    <source>
        <strain evidence="1 3">DSM 44915</strain>
    </source>
</reference>
<proteinExistence type="predicted"/>
<comment type="caution">
    <text evidence="2">The sequence shown here is derived from an EMBL/GenBank/DDBJ whole genome shotgun (WGS) entry which is preliminary data.</text>
</comment>
<dbReference type="EMBL" id="JAVREO010000025">
    <property type="protein sequence ID" value="MDT0270283.1"/>
    <property type="molecule type" value="Genomic_DNA"/>
</dbReference>
<evidence type="ECO:0000313" key="2">
    <source>
        <dbReference type="EMBL" id="MDT0270283.1"/>
    </source>
</evidence>
<protein>
    <submittedName>
        <fullName evidence="2">Uncharacterized protein</fullName>
    </submittedName>
</protein>
<gene>
    <name evidence="1" type="ORF">RM844_28770</name>
    <name evidence="2" type="ORF">RM844_28830</name>
</gene>
<organism evidence="2 3">
    <name type="scientific">Streptomyces chisholmiae</name>
    <dbReference type="NCBI Taxonomy" id="3075540"/>
    <lineage>
        <taxon>Bacteria</taxon>
        <taxon>Bacillati</taxon>
        <taxon>Actinomycetota</taxon>
        <taxon>Actinomycetes</taxon>
        <taxon>Kitasatosporales</taxon>
        <taxon>Streptomycetaceae</taxon>
        <taxon>Streptomyces</taxon>
    </lineage>
</organism>
<dbReference type="EMBL" id="JAVREO010000025">
    <property type="protein sequence ID" value="MDT0270271.1"/>
    <property type="molecule type" value="Genomic_DNA"/>
</dbReference>
<evidence type="ECO:0000313" key="3">
    <source>
        <dbReference type="Proteomes" id="UP001183410"/>
    </source>
</evidence>
<keyword evidence="3" id="KW-1185">Reference proteome</keyword>
<evidence type="ECO:0000313" key="1">
    <source>
        <dbReference type="EMBL" id="MDT0270271.1"/>
    </source>
</evidence>
<name>A0ABU2JZU0_9ACTN</name>
<accession>A0ABU2JZU0</accession>
<dbReference type="Proteomes" id="UP001183410">
    <property type="component" value="Unassembled WGS sequence"/>
</dbReference>
<reference evidence="2" key="2">
    <citation type="submission" date="2024-05" db="EMBL/GenBank/DDBJ databases">
        <title>30 novel species of actinomycetes from the DSMZ collection.</title>
        <authorList>
            <person name="Nouioui I."/>
        </authorList>
    </citation>
    <scope>NUCLEOTIDE SEQUENCE</scope>
    <source>
        <strain evidence="2">DSM 44915</strain>
    </source>
</reference>
<dbReference type="RefSeq" id="WP_311670351.1">
    <property type="nucleotide sequence ID" value="NZ_JAVREO010000025.1"/>
</dbReference>